<sequence>MLKCVALHNSQFQGGNHSALTVSEGVLIFFRPNKHQNAEFFHLISPKHIFLKCVISQTNSLSPQTKTPRAPSLTSPVGRPSARCCDVPSSRVDLH</sequence>
<reference evidence="2" key="1">
    <citation type="submission" date="2020-08" db="EMBL/GenBank/DDBJ databases">
        <title>Multicomponent nature underlies the extraordinary mechanical properties of spider dragline silk.</title>
        <authorList>
            <person name="Kono N."/>
            <person name="Nakamura H."/>
            <person name="Mori M."/>
            <person name="Yoshida Y."/>
            <person name="Ohtoshi R."/>
            <person name="Malay A.D."/>
            <person name="Moran D.A.P."/>
            <person name="Tomita M."/>
            <person name="Numata K."/>
            <person name="Arakawa K."/>
        </authorList>
    </citation>
    <scope>NUCLEOTIDE SEQUENCE</scope>
</reference>
<proteinExistence type="predicted"/>
<evidence type="ECO:0000313" key="3">
    <source>
        <dbReference type="Proteomes" id="UP000887013"/>
    </source>
</evidence>
<organism evidence="2 3">
    <name type="scientific">Nephila pilipes</name>
    <name type="common">Giant wood spider</name>
    <name type="synonym">Nephila maculata</name>
    <dbReference type="NCBI Taxonomy" id="299642"/>
    <lineage>
        <taxon>Eukaryota</taxon>
        <taxon>Metazoa</taxon>
        <taxon>Ecdysozoa</taxon>
        <taxon>Arthropoda</taxon>
        <taxon>Chelicerata</taxon>
        <taxon>Arachnida</taxon>
        <taxon>Araneae</taxon>
        <taxon>Araneomorphae</taxon>
        <taxon>Entelegynae</taxon>
        <taxon>Araneoidea</taxon>
        <taxon>Nephilidae</taxon>
        <taxon>Nephila</taxon>
    </lineage>
</organism>
<dbReference type="Proteomes" id="UP000887013">
    <property type="component" value="Unassembled WGS sequence"/>
</dbReference>
<name>A0A8X6TVN9_NEPPI</name>
<dbReference type="EMBL" id="BMAW01017637">
    <property type="protein sequence ID" value="GFT54941.1"/>
    <property type="molecule type" value="Genomic_DNA"/>
</dbReference>
<protein>
    <submittedName>
        <fullName evidence="2">Uncharacterized protein</fullName>
    </submittedName>
</protein>
<dbReference type="AlphaFoldDB" id="A0A8X6TVN9"/>
<evidence type="ECO:0000256" key="1">
    <source>
        <dbReference type="SAM" id="MobiDB-lite"/>
    </source>
</evidence>
<feature type="region of interest" description="Disordered" evidence="1">
    <location>
        <begin position="60"/>
        <end position="95"/>
    </location>
</feature>
<gene>
    <name evidence="2" type="ORF">NPIL_586051</name>
</gene>
<keyword evidence="3" id="KW-1185">Reference proteome</keyword>
<comment type="caution">
    <text evidence="2">The sequence shown here is derived from an EMBL/GenBank/DDBJ whole genome shotgun (WGS) entry which is preliminary data.</text>
</comment>
<feature type="compositionally biased region" description="Polar residues" evidence="1">
    <location>
        <begin position="60"/>
        <end position="75"/>
    </location>
</feature>
<evidence type="ECO:0000313" key="2">
    <source>
        <dbReference type="EMBL" id="GFT54941.1"/>
    </source>
</evidence>
<accession>A0A8X6TVN9</accession>